<name>A0A4Y2GZR4_ARAVE</name>
<sequence length="220" mass="24978">MKFFSFIFVSPPKKFSFFFFSQNLSLKKISFPPCTSHFESPGEDRQATPNRQIFKTGKGTVRIKTFLAKESQPRQLKPEWIERAETAHILPNQNEAALSLSNGGVFALIGKKGDFKKFSVPNLSKREGKKTCQIHLVNILLDPFPLVKNQPGRMRRGAKNHLHLILYAESTSKECGEEPESSSSHLICRINQQGMRRGFSEMKSGMSAKHGLVHLFCYPY</sequence>
<protein>
    <submittedName>
        <fullName evidence="1">Uncharacterized protein</fullName>
    </submittedName>
</protein>
<dbReference type="EMBL" id="BGPR01001659">
    <property type="protein sequence ID" value="GBM58963.1"/>
    <property type="molecule type" value="Genomic_DNA"/>
</dbReference>
<keyword evidence="2" id="KW-1185">Reference proteome</keyword>
<organism evidence="1 2">
    <name type="scientific">Araneus ventricosus</name>
    <name type="common">Orbweaver spider</name>
    <name type="synonym">Epeira ventricosa</name>
    <dbReference type="NCBI Taxonomy" id="182803"/>
    <lineage>
        <taxon>Eukaryota</taxon>
        <taxon>Metazoa</taxon>
        <taxon>Ecdysozoa</taxon>
        <taxon>Arthropoda</taxon>
        <taxon>Chelicerata</taxon>
        <taxon>Arachnida</taxon>
        <taxon>Araneae</taxon>
        <taxon>Araneomorphae</taxon>
        <taxon>Entelegynae</taxon>
        <taxon>Araneoidea</taxon>
        <taxon>Araneidae</taxon>
        <taxon>Araneus</taxon>
    </lineage>
</organism>
<evidence type="ECO:0000313" key="1">
    <source>
        <dbReference type="EMBL" id="GBM58963.1"/>
    </source>
</evidence>
<accession>A0A4Y2GZR4</accession>
<dbReference type="AlphaFoldDB" id="A0A4Y2GZR4"/>
<proteinExistence type="predicted"/>
<gene>
    <name evidence="1" type="ORF">AVEN_230079_1</name>
</gene>
<reference evidence="1 2" key="1">
    <citation type="journal article" date="2019" name="Sci. Rep.">
        <title>Orb-weaving spider Araneus ventricosus genome elucidates the spidroin gene catalogue.</title>
        <authorList>
            <person name="Kono N."/>
            <person name="Nakamura H."/>
            <person name="Ohtoshi R."/>
            <person name="Moran D.A.P."/>
            <person name="Shinohara A."/>
            <person name="Yoshida Y."/>
            <person name="Fujiwara M."/>
            <person name="Mori M."/>
            <person name="Tomita M."/>
            <person name="Arakawa K."/>
        </authorList>
    </citation>
    <scope>NUCLEOTIDE SEQUENCE [LARGE SCALE GENOMIC DNA]</scope>
</reference>
<dbReference type="Proteomes" id="UP000499080">
    <property type="component" value="Unassembled WGS sequence"/>
</dbReference>
<comment type="caution">
    <text evidence="1">The sequence shown here is derived from an EMBL/GenBank/DDBJ whole genome shotgun (WGS) entry which is preliminary data.</text>
</comment>
<evidence type="ECO:0000313" key="2">
    <source>
        <dbReference type="Proteomes" id="UP000499080"/>
    </source>
</evidence>